<organism evidence="2 3">
    <name type="scientific">Sphingobium phenoxybenzoativorans</name>
    <dbReference type="NCBI Taxonomy" id="1592790"/>
    <lineage>
        <taxon>Bacteria</taxon>
        <taxon>Pseudomonadati</taxon>
        <taxon>Pseudomonadota</taxon>
        <taxon>Alphaproteobacteria</taxon>
        <taxon>Sphingomonadales</taxon>
        <taxon>Sphingomonadaceae</taxon>
        <taxon>Sphingobium</taxon>
    </lineage>
</organism>
<evidence type="ECO:0000313" key="2">
    <source>
        <dbReference type="EMBL" id="QUT04023.1"/>
    </source>
</evidence>
<dbReference type="KEGG" id="spph:KFK14_12790"/>
<evidence type="ECO:0000256" key="1">
    <source>
        <dbReference type="SAM" id="Phobius"/>
    </source>
</evidence>
<feature type="transmembrane region" description="Helical" evidence="1">
    <location>
        <begin position="7"/>
        <end position="27"/>
    </location>
</feature>
<dbReference type="EMBL" id="CP073910">
    <property type="protein sequence ID" value="QUT04023.1"/>
    <property type="molecule type" value="Genomic_DNA"/>
</dbReference>
<accession>A0A975K4L6</accession>
<gene>
    <name evidence="2" type="ORF">KFK14_12790</name>
</gene>
<keyword evidence="1" id="KW-1133">Transmembrane helix</keyword>
<keyword evidence="1" id="KW-0472">Membrane</keyword>
<sequence length="57" mass="6279">MSVIRLLTALAMCTFVILNVAGVAILLDGPDHGPIYWLNKAVLTMFACFLIWRGATR</sequence>
<protein>
    <submittedName>
        <fullName evidence="2">Uncharacterized protein</fullName>
    </submittedName>
</protein>
<reference evidence="2" key="1">
    <citation type="submission" date="2021-04" db="EMBL/GenBank/DDBJ databases">
        <title>Isolation of p-tert-butylphenol degrading bacteria Sphingobium phenoxybenzoativorans Tas13 from active sludge.</title>
        <authorList>
            <person name="Li Y."/>
        </authorList>
    </citation>
    <scope>NUCLEOTIDE SEQUENCE</scope>
    <source>
        <strain evidence="2">Tas13</strain>
    </source>
</reference>
<dbReference type="Proteomes" id="UP000681425">
    <property type="component" value="Chromosome"/>
</dbReference>
<feature type="transmembrane region" description="Helical" evidence="1">
    <location>
        <begin position="33"/>
        <end position="52"/>
    </location>
</feature>
<dbReference type="AlphaFoldDB" id="A0A975K4L6"/>
<proteinExistence type="predicted"/>
<name>A0A975K4L6_9SPHN</name>
<dbReference type="RefSeq" id="WP_212607918.1">
    <property type="nucleotide sequence ID" value="NZ_CP073910.1"/>
</dbReference>
<evidence type="ECO:0000313" key="3">
    <source>
        <dbReference type="Proteomes" id="UP000681425"/>
    </source>
</evidence>
<keyword evidence="1" id="KW-0812">Transmembrane</keyword>
<keyword evidence="3" id="KW-1185">Reference proteome</keyword>